<name>A0ABP6RQI6_9PSEU</name>
<evidence type="ECO:0000313" key="1">
    <source>
        <dbReference type="EMBL" id="GAA3357908.1"/>
    </source>
</evidence>
<dbReference type="Proteomes" id="UP001500483">
    <property type="component" value="Unassembled WGS sequence"/>
</dbReference>
<reference evidence="2" key="1">
    <citation type="journal article" date="2019" name="Int. J. Syst. Evol. Microbiol.">
        <title>The Global Catalogue of Microorganisms (GCM) 10K type strain sequencing project: providing services to taxonomists for standard genome sequencing and annotation.</title>
        <authorList>
            <consortium name="The Broad Institute Genomics Platform"/>
            <consortium name="The Broad Institute Genome Sequencing Center for Infectious Disease"/>
            <person name="Wu L."/>
            <person name="Ma J."/>
        </authorList>
    </citation>
    <scope>NUCLEOTIDE SEQUENCE [LARGE SCALE GENOMIC DNA]</scope>
    <source>
        <strain evidence="2">JCM 9687</strain>
    </source>
</reference>
<organism evidence="1 2">
    <name type="scientific">Saccharopolyspora gregorii</name>
    <dbReference type="NCBI Taxonomy" id="33914"/>
    <lineage>
        <taxon>Bacteria</taxon>
        <taxon>Bacillati</taxon>
        <taxon>Actinomycetota</taxon>
        <taxon>Actinomycetes</taxon>
        <taxon>Pseudonocardiales</taxon>
        <taxon>Pseudonocardiaceae</taxon>
        <taxon>Saccharopolyspora</taxon>
    </lineage>
</organism>
<protein>
    <submittedName>
        <fullName evidence="1">Uncharacterized protein</fullName>
    </submittedName>
</protein>
<comment type="caution">
    <text evidence="1">The sequence shown here is derived from an EMBL/GenBank/DDBJ whole genome shotgun (WGS) entry which is preliminary data.</text>
</comment>
<gene>
    <name evidence="1" type="ORF">GCM10020366_27840</name>
</gene>
<sequence length="70" mass="7721">MIEQAHAVERRLLELVAAVEKPVVVTAEDCTRLAASLRGFAKCLDRFGGLCPTAPPRCATRIWVFPGQQR</sequence>
<keyword evidence="2" id="KW-1185">Reference proteome</keyword>
<accession>A0ABP6RQI6</accession>
<dbReference type="RefSeq" id="WP_344926870.1">
    <property type="nucleotide sequence ID" value="NZ_BAAAYK010000038.1"/>
</dbReference>
<proteinExistence type="predicted"/>
<evidence type="ECO:0000313" key="2">
    <source>
        <dbReference type="Proteomes" id="UP001500483"/>
    </source>
</evidence>
<dbReference type="EMBL" id="BAAAYK010000038">
    <property type="protein sequence ID" value="GAA3357908.1"/>
    <property type="molecule type" value="Genomic_DNA"/>
</dbReference>